<comment type="caution">
    <text evidence="1">The sequence shown here is derived from an EMBL/GenBank/DDBJ whole genome shotgun (WGS) entry which is preliminary data.</text>
</comment>
<dbReference type="EMBL" id="JACGWJ010000021">
    <property type="protein sequence ID" value="KAL0336208.1"/>
    <property type="molecule type" value="Genomic_DNA"/>
</dbReference>
<evidence type="ECO:0000313" key="1">
    <source>
        <dbReference type="EMBL" id="KAL0336208.1"/>
    </source>
</evidence>
<dbReference type="AlphaFoldDB" id="A0AAW2MZK0"/>
<sequence length="72" mass="7845">MAGLSHSTRLARREIAPPLAVRLGQGVKGSPHEVVVVQGVGIALLHSRVFHGQCPPPEHLEFKTWSTFSIPR</sequence>
<proteinExistence type="predicted"/>
<accession>A0AAW2MZK0</accession>
<name>A0AAW2MZK0_SESRA</name>
<gene>
    <name evidence="1" type="ORF">Sradi_4832700</name>
</gene>
<reference evidence="1" key="2">
    <citation type="journal article" date="2024" name="Plant">
        <title>Genomic evolution and insights into agronomic trait innovations of Sesamum species.</title>
        <authorList>
            <person name="Miao H."/>
            <person name="Wang L."/>
            <person name="Qu L."/>
            <person name="Liu H."/>
            <person name="Sun Y."/>
            <person name="Le M."/>
            <person name="Wang Q."/>
            <person name="Wei S."/>
            <person name="Zheng Y."/>
            <person name="Lin W."/>
            <person name="Duan Y."/>
            <person name="Cao H."/>
            <person name="Xiong S."/>
            <person name="Wang X."/>
            <person name="Wei L."/>
            <person name="Li C."/>
            <person name="Ma Q."/>
            <person name="Ju M."/>
            <person name="Zhao R."/>
            <person name="Li G."/>
            <person name="Mu C."/>
            <person name="Tian Q."/>
            <person name="Mei H."/>
            <person name="Zhang T."/>
            <person name="Gao T."/>
            <person name="Zhang H."/>
        </authorList>
    </citation>
    <scope>NUCLEOTIDE SEQUENCE</scope>
    <source>
        <strain evidence="1">G02</strain>
    </source>
</reference>
<organism evidence="1">
    <name type="scientific">Sesamum radiatum</name>
    <name type="common">Black benniseed</name>
    <dbReference type="NCBI Taxonomy" id="300843"/>
    <lineage>
        <taxon>Eukaryota</taxon>
        <taxon>Viridiplantae</taxon>
        <taxon>Streptophyta</taxon>
        <taxon>Embryophyta</taxon>
        <taxon>Tracheophyta</taxon>
        <taxon>Spermatophyta</taxon>
        <taxon>Magnoliopsida</taxon>
        <taxon>eudicotyledons</taxon>
        <taxon>Gunneridae</taxon>
        <taxon>Pentapetalae</taxon>
        <taxon>asterids</taxon>
        <taxon>lamiids</taxon>
        <taxon>Lamiales</taxon>
        <taxon>Pedaliaceae</taxon>
        <taxon>Sesamum</taxon>
    </lineage>
</organism>
<reference evidence="1" key="1">
    <citation type="submission" date="2020-06" db="EMBL/GenBank/DDBJ databases">
        <authorList>
            <person name="Li T."/>
            <person name="Hu X."/>
            <person name="Zhang T."/>
            <person name="Song X."/>
            <person name="Zhang H."/>
            <person name="Dai N."/>
            <person name="Sheng W."/>
            <person name="Hou X."/>
            <person name="Wei L."/>
        </authorList>
    </citation>
    <scope>NUCLEOTIDE SEQUENCE</scope>
    <source>
        <strain evidence="1">G02</strain>
        <tissue evidence="1">Leaf</tissue>
    </source>
</reference>
<protein>
    <submittedName>
        <fullName evidence="1">Uncharacterized protein</fullName>
    </submittedName>
</protein>